<dbReference type="AlphaFoldDB" id="A0A5S9WQM6"/>
<dbReference type="EMBL" id="CACSHJ010000087">
    <property type="protein sequence ID" value="CAA0321812.1"/>
    <property type="molecule type" value="Genomic_DNA"/>
</dbReference>
<dbReference type="Proteomes" id="UP000434276">
    <property type="component" value="Unassembled WGS sequence"/>
</dbReference>
<evidence type="ECO:0000313" key="1">
    <source>
        <dbReference type="EMBL" id="CAA0321812.1"/>
    </source>
</evidence>
<proteinExistence type="predicted"/>
<name>A0A5S9WQM6_ARATH</name>
<reference evidence="1 2" key="1">
    <citation type="submission" date="2019-12" db="EMBL/GenBank/DDBJ databases">
        <authorList>
            <person name="Jiao W.-B."/>
            <person name="Schneeberger K."/>
        </authorList>
    </citation>
    <scope>NUCLEOTIDE SEQUENCE [LARGE SCALE GENOMIC DNA]</scope>
    <source>
        <strain evidence="2">cv. C24</strain>
    </source>
</reference>
<gene>
    <name evidence="1" type="ORF">C24_LOCUS5665</name>
</gene>
<evidence type="ECO:0000313" key="2">
    <source>
        <dbReference type="Proteomes" id="UP000434276"/>
    </source>
</evidence>
<dbReference type="OrthoDB" id="1099950at2759"/>
<accession>A0A5S9WQM6</accession>
<dbReference type="ExpressionAtlas" id="A0A5S9WQM6">
    <property type="expression patterns" value="baseline and differential"/>
</dbReference>
<organism evidence="1 2">
    <name type="scientific">Arabidopsis thaliana</name>
    <name type="common">Mouse-ear cress</name>
    <dbReference type="NCBI Taxonomy" id="3702"/>
    <lineage>
        <taxon>Eukaryota</taxon>
        <taxon>Viridiplantae</taxon>
        <taxon>Streptophyta</taxon>
        <taxon>Embryophyta</taxon>
        <taxon>Tracheophyta</taxon>
        <taxon>Spermatophyta</taxon>
        <taxon>Magnoliopsida</taxon>
        <taxon>eudicotyledons</taxon>
        <taxon>Gunneridae</taxon>
        <taxon>Pentapetalae</taxon>
        <taxon>rosids</taxon>
        <taxon>malvids</taxon>
        <taxon>Brassicales</taxon>
        <taxon>Brassicaceae</taxon>
        <taxon>Camelineae</taxon>
        <taxon>Arabidopsis</taxon>
    </lineage>
</organism>
<sequence length="110" mass="13146">MVNYVNGLDVEGDILFLKACGWDAPREITVPFMIYTYFLKKAVQHHLTIYDMAVIALNHRKPPKYNLSKMVLEDNAENSQEDELFLRKAYEKIDSRLEEYPRLFFKKNRW</sequence>
<protein>
    <submittedName>
        <fullName evidence="1">Uncharacterized protein</fullName>
    </submittedName>
</protein>